<dbReference type="Pfam" id="PF14509">
    <property type="entry name" value="GH97_C"/>
    <property type="match status" value="1"/>
</dbReference>
<dbReference type="InterPro" id="IPR019563">
    <property type="entry name" value="GH97_catalytic"/>
</dbReference>
<feature type="domain" description="Glycosyl-hydrolase 97 catalytic" evidence="1">
    <location>
        <begin position="3"/>
        <end position="67"/>
    </location>
</feature>
<evidence type="ECO:0008006" key="4">
    <source>
        <dbReference type="Google" id="ProtNLM"/>
    </source>
</evidence>
<name>X1AEM3_9ZZZZ</name>
<evidence type="ECO:0000259" key="1">
    <source>
        <dbReference type="Pfam" id="PF10566"/>
    </source>
</evidence>
<dbReference type="SUPFAM" id="SSF51445">
    <property type="entry name" value="(Trans)glycosidases"/>
    <property type="match status" value="1"/>
</dbReference>
<feature type="domain" description="Glycosyl-hydrolase 97 C-terminal oligomerisation" evidence="2">
    <location>
        <begin position="159"/>
        <end position="248"/>
    </location>
</feature>
<proteinExistence type="predicted"/>
<dbReference type="PANTHER" id="PTHR35803">
    <property type="entry name" value="GLUCAN 1,4-ALPHA-GLUCOSIDASE SUSB-RELATED"/>
    <property type="match status" value="1"/>
</dbReference>
<accession>X1AEM3</accession>
<protein>
    <recommendedName>
        <fullName evidence="4">Glycosyl-hydrolase 97 C-terminal oligomerisation domain-containing protein</fullName>
    </recommendedName>
</protein>
<gene>
    <name evidence="3" type="ORF">S01H4_35738</name>
</gene>
<dbReference type="InterPro" id="IPR013785">
    <property type="entry name" value="Aldolase_TIM"/>
</dbReference>
<dbReference type="PANTHER" id="PTHR35803:SF2">
    <property type="entry name" value="RETAINING ALPHA-GALACTOSIDASE"/>
    <property type="match status" value="1"/>
</dbReference>
<dbReference type="Pfam" id="PF10566">
    <property type="entry name" value="Glyco_hydro_97"/>
    <property type="match status" value="1"/>
</dbReference>
<comment type="caution">
    <text evidence="3">The sequence shown here is derived from an EMBL/GenBank/DDBJ whole genome shotgun (WGS) entry which is preliminary data.</text>
</comment>
<dbReference type="EMBL" id="BART01019034">
    <property type="protein sequence ID" value="GAG81050.1"/>
    <property type="molecule type" value="Genomic_DNA"/>
</dbReference>
<sequence length="249" mass="27668">ELAKLSEWGVAGVKVDFFQSDKPEIIKLMWDVLSDAADNQIMVNLHGCAVPRGWQRTWPHLMSVEGVRGGEQYAFAPEFPETAIWHNTILPYTRNVIGPMDYTPVTISDQLYPHLTSTAHEIALGLLYESGVQHYADSIEAYRSLPDRAIGLLKRAPAAWDETRHVDGFPGSHSVIARRNGAAWYVAGIAGPEVVEVEFDPWWLEEERSGMLVRDGDSGALDITDVTVAPGTLTRMTIPERGGFVLELR</sequence>
<dbReference type="InterPro" id="IPR052720">
    <property type="entry name" value="Glycosyl_hydrolase_97"/>
</dbReference>
<evidence type="ECO:0000313" key="3">
    <source>
        <dbReference type="EMBL" id="GAG81050.1"/>
    </source>
</evidence>
<dbReference type="Gene3D" id="3.20.20.70">
    <property type="entry name" value="Aldolase class I"/>
    <property type="match status" value="1"/>
</dbReference>
<evidence type="ECO:0000259" key="2">
    <source>
        <dbReference type="Pfam" id="PF14509"/>
    </source>
</evidence>
<reference evidence="3" key="1">
    <citation type="journal article" date="2014" name="Front. Microbiol.">
        <title>High frequency of phylogenetically diverse reductive dehalogenase-homologous genes in deep subseafloor sedimentary metagenomes.</title>
        <authorList>
            <person name="Kawai M."/>
            <person name="Futagami T."/>
            <person name="Toyoda A."/>
            <person name="Takaki Y."/>
            <person name="Nishi S."/>
            <person name="Hori S."/>
            <person name="Arai W."/>
            <person name="Tsubouchi T."/>
            <person name="Morono Y."/>
            <person name="Uchiyama I."/>
            <person name="Ito T."/>
            <person name="Fujiyama A."/>
            <person name="Inagaki F."/>
            <person name="Takami H."/>
        </authorList>
    </citation>
    <scope>NUCLEOTIDE SEQUENCE</scope>
    <source>
        <strain evidence="3">Expedition CK06-06</strain>
    </source>
</reference>
<dbReference type="AlphaFoldDB" id="X1AEM3"/>
<dbReference type="InterPro" id="IPR017853">
    <property type="entry name" value="GH"/>
</dbReference>
<feature type="non-terminal residue" evidence="3">
    <location>
        <position position="1"/>
    </location>
</feature>
<dbReference type="InterPro" id="IPR029483">
    <property type="entry name" value="GH97_C"/>
</dbReference>
<organism evidence="3">
    <name type="scientific">marine sediment metagenome</name>
    <dbReference type="NCBI Taxonomy" id="412755"/>
    <lineage>
        <taxon>unclassified sequences</taxon>
        <taxon>metagenomes</taxon>
        <taxon>ecological metagenomes</taxon>
    </lineage>
</organism>